<sequence>MDEPSSSSRPPKKRPTPGFRSTVTPDERKTILQAIEEAEKEMKGYDVEINRLEASIVLLEGKRNRLSSTITKYRASLSPVHRLPPEILAEIFKECCCEISHESIWPSVPPSSVVLSMVCGRWREVALSTTALWSYISIVTGSWPPLKHEKLFRATQMLVPHSKRHPLTILFFSFHNSTPDVMDLLIQNCDRWYDVNLALSQMSLRHYVFRDIQGKVPLLEKLNLTYTSESPARELLDVFGDAPSLHTLHLSSDMVSSEVTLPRRQIHSLALCDCVDSCIYLMLPFFLHASEIKVYRVGIDDDFNNPGAIISSDARSLSITNDDDGQWPLLDCLFTIMALPKLQKIHIEQYDYSDRHWDSMPLRQCLIRLSCVLTSFHLDGLPISDEHIISLLQLLPYHEVLHIVDPNAQTFPPSQNMIVTHNFLQRLAARSEFQDWEMVETSSSSGVVVPRLKDLTLFVSAASLDQQALVDAVTSRWIPDEDPSLNGGLYCLRKVRLIVNIVEHDGYHVIHC</sequence>
<proteinExistence type="predicted"/>
<keyword evidence="4" id="KW-1185">Reference proteome</keyword>
<reference evidence="3 4" key="1">
    <citation type="submission" date="2024-05" db="EMBL/GenBank/DDBJ databases">
        <title>A draft genome resource for the thread blight pathogen Marasmius tenuissimus strain MS-2.</title>
        <authorList>
            <person name="Yulfo-Soto G.E."/>
            <person name="Baruah I.K."/>
            <person name="Amoako-Attah I."/>
            <person name="Bukari Y."/>
            <person name="Meinhardt L.W."/>
            <person name="Bailey B.A."/>
            <person name="Cohen S.P."/>
        </authorList>
    </citation>
    <scope>NUCLEOTIDE SEQUENCE [LARGE SCALE GENOMIC DNA]</scope>
    <source>
        <strain evidence="3 4">MS-2</strain>
    </source>
</reference>
<protein>
    <recommendedName>
        <fullName evidence="5">F-box domain-containing protein</fullName>
    </recommendedName>
</protein>
<feature type="coiled-coil region" evidence="1">
    <location>
        <begin position="28"/>
        <end position="69"/>
    </location>
</feature>
<organism evidence="3 4">
    <name type="scientific">Marasmius tenuissimus</name>
    <dbReference type="NCBI Taxonomy" id="585030"/>
    <lineage>
        <taxon>Eukaryota</taxon>
        <taxon>Fungi</taxon>
        <taxon>Dikarya</taxon>
        <taxon>Basidiomycota</taxon>
        <taxon>Agaricomycotina</taxon>
        <taxon>Agaricomycetes</taxon>
        <taxon>Agaricomycetidae</taxon>
        <taxon>Agaricales</taxon>
        <taxon>Marasmiineae</taxon>
        <taxon>Marasmiaceae</taxon>
        <taxon>Marasmius</taxon>
    </lineage>
</organism>
<accession>A0ABR2Z763</accession>
<dbReference type="EMBL" id="JBBXMP010001174">
    <property type="protein sequence ID" value="KAL0056628.1"/>
    <property type="molecule type" value="Genomic_DNA"/>
</dbReference>
<evidence type="ECO:0000256" key="1">
    <source>
        <dbReference type="SAM" id="Coils"/>
    </source>
</evidence>
<name>A0ABR2Z763_9AGAR</name>
<evidence type="ECO:0000313" key="4">
    <source>
        <dbReference type="Proteomes" id="UP001437256"/>
    </source>
</evidence>
<keyword evidence="1" id="KW-0175">Coiled coil</keyword>
<dbReference type="SUPFAM" id="SSF52047">
    <property type="entry name" value="RNI-like"/>
    <property type="match status" value="1"/>
</dbReference>
<evidence type="ECO:0000313" key="3">
    <source>
        <dbReference type="EMBL" id="KAL0056628.1"/>
    </source>
</evidence>
<evidence type="ECO:0000256" key="2">
    <source>
        <dbReference type="SAM" id="MobiDB-lite"/>
    </source>
</evidence>
<comment type="caution">
    <text evidence="3">The sequence shown here is derived from an EMBL/GenBank/DDBJ whole genome shotgun (WGS) entry which is preliminary data.</text>
</comment>
<evidence type="ECO:0008006" key="5">
    <source>
        <dbReference type="Google" id="ProtNLM"/>
    </source>
</evidence>
<dbReference type="Gene3D" id="1.20.1280.50">
    <property type="match status" value="1"/>
</dbReference>
<dbReference type="Proteomes" id="UP001437256">
    <property type="component" value="Unassembled WGS sequence"/>
</dbReference>
<dbReference type="InterPro" id="IPR032675">
    <property type="entry name" value="LRR_dom_sf"/>
</dbReference>
<feature type="region of interest" description="Disordered" evidence="2">
    <location>
        <begin position="1"/>
        <end position="27"/>
    </location>
</feature>
<gene>
    <name evidence="3" type="ORF">AAF712_016767</name>
</gene>
<dbReference type="Gene3D" id="3.80.10.10">
    <property type="entry name" value="Ribonuclease Inhibitor"/>
    <property type="match status" value="1"/>
</dbReference>